<keyword evidence="2" id="KW-1185">Reference proteome</keyword>
<evidence type="ECO:0000313" key="1">
    <source>
        <dbReference type="EMBL" id="KAJ0098639.1"/>
    </source>
</evidence>
<dbReference type="EMBL" id="CM047900">
    <property type="protein sequence ID" value="KAJ0098639.1"/>
    <property type="molecule type" value="Genomic_DNA"/>
</dbReference>
<dbReference type="Proteomes" id="UP001164250">
    <property type="component" value="Chromosome 4"/>
</dbReference>
<accession>A0ACC1BI10</accession>
<organism evidence="1 2">
    <name type="scientific">Pistacia atlantica</name>
    <dbReference type="NCBI Taxonomy" id="434234"/>
    <lineage>
        <taxon>Eukaryota</taxon>
        <taxon>Viridiplantae</taxon>
        <taxon>Streptophyta</taxon>
        <taxon>Embryophyta</taxon>
        <taxon>Tracheophyta</taxon>
        <taxon>Spermatophyta</taxon>
        <taxon>Magnoliopsida</taxon>
        <taxon>eudicotyledons</taxon>
        <taxon>Gunneridae</taxon>
        <taxon>Pentapetalae</taxon>
        <taxon>rosids</taxon>
        <taxon>malvids</taxon>
        <taxon>Sapindales</taxon>
        <taxon>Anacardiaceae</taxon>
        <taxon>Pistacia</taxon>
    </lineage>
</organism>
<comment type="caution">
    <text evidence="1">The sequence shown here is derived from an EMBL/GenBank/DDBJ whole genome shotgun (WGS) entry which is preliminary data.</text>
</comment>
<sequence>MNDSSFKSSLDLNPRRDNDDDDQRKSKVDDSKIKLPAPSFKRLFTLNLLEWKQASLGCLSAVLSGAVQPVYSFIIGSTMKHLVVLFAPDQQKMQMWGDL</sequence>
<reference evidence="2" key="1">
    <citation type="journal article" date="2023" name="G3 (Bethesda)">
        <title>Genome assembly and association tests identify interacting loci associated with vigor, precocity, and sex in interspecific pistachio rootstocks.</title>
        <authorList>
            <person name="Palmer W."/>
            <person name="Jacygrad E."/>
            <person name="Sagayaradj S."/>
            <person name="Cavanaugh K."/>
            <person name="Han R."/>
            <person name="Bertier L."/>
            <person name="Beede B."/>
            <person name="Kafkas S."/>
            <person name="Golino D."/>
            <person name="Preece J."/>
            <person name="Michelmore R."/>
        </authorList>
    </citation>
    <scope>NUCLEOTIDE SEQUENCE [LARGE SCALE GENOMIC DNA]</scope>
</reference>
<gene>
    <name evidence="1" type="ORF">Patl1_22040</name>
</gene>
<name>A0ACC1BI10_9ROSI</name>
<evidence type="ECO:0000313" key="2">
    <source>
        <dbReference type="Proteomes" id="UP001164250"/>
    </source>
</evidence>
<proteinExistence type="predicted"/>
<protein>
    <submittedName>
        <fullName evidence="1">Uncharacterized protein</fullName>
    </submittedName>
</protein>